<evidence type="ECO:0000313" key="1">
    <source>
        <dbReference type="EMBL" id="PIT90562.1"/>
    </source>
</evidence>
<accession>A0A2M6WCN2</accession>
<sequence length="257" mass="28531">YNYGARFYDQEVGRFNGVDPVGLKLAMVSDEELKDLIGMNQQELLVNPQQLNLYAYTVNNPIKYVDPDGNFRNLFDGYLEATNRLANILGSAIDRVVGYLQSQRETKQNDYASQYEGLSEKEKSFYGSAEQYGQAMVMQEDVMNAVMGMVGGGGAAKSFDAAAQQSKMLEGVVNGKAINAIKSVFKTSDTIPGGTMGALRNEIMTGLKTKEKFHVDKAWNVINSIKNIFKTQTLNSVEMNRLQGIKNSLESLIKKFQ</sequence>
<feature type="non-terminal residue" evidence="1">
    <location>
        <position position="1"/>
    </location>
</feature>
<gene>
    <name evidence="1" type="ORF">COU22_01420</name>
</gene>
<dbReference type="EMBL" id="PFBO01000042">
    <property type="protein sequence ID" value="PIT90562.1"/>
    <property type="molecule type" value="Genomic_DNA"/>
</dbReference>
<comment type="caution">
    <text evidence="1">The sequence shown here is derived from an EMBL/GenBank/DDBJ whole genome shotgun (WGS) entry which is preliminary data.</text>
</comment>
<dbReference type="AlphaFoldDB" id="A0A2M6WCN2"/>
<dbReference type="Proteomes" id="UP000230543">
    <property type="component" value="Unassembled WGS sequence"/>
</dbReference>
<name>A0A2M6WCN2_9BACT</name>
<evidence type="ECO:0008006" key="3">
    <source>
        <dbReference type="Google" id="ProtNLM"/>
    </source>
</evidence>
<reference evidence="2" key="1">
    <citation type="submission" date="2017-09" db="EMBL/GenBank/DDBJ databases">
        <title>Depth-based differentiation of microbial function through sediment-hosted aquifers and enrichment of novel symbionts in the deep terrestrial subsurface.</title>
        <authorList>
            <person name="Probst A.J."/>
            <person name="Ladd B."/>
            <person name="Jarett J.K."/>
            <person name="Geller-Mcgrath D.E."/>
            <person name="Sieber C.M.K."/>
            <person name="Emerson J.B."/>
            <person name="Anantharaman K."/>
            <person name="Thomas B.C."/>
            <person name="Malmstrom R."/>
            <person name="Stieglmeier M."/>
            <person name="Klingl A."/>
            <person name="Woyke T."/>
            <person name="Ryan C.M."/>
            <person name="Banfield J.F."/>
        </authorList>
    </citation>
    <scope>NUCLEOTIDE SEQUENCE [LARGE SCALE GENOMIC DNA]</scope>
</reference>
<proteinExistence type="predicted"/>
<organism evidence="1 2">
    <name type="scientific">Candidatus Komeilibacteria bacterium CG10_big_fil_rev_8_21_14_0_10_41_13</name>
    <dbReference type="NCBI Taxonomy" id="1974476"/>
    <lineage>
        <taxon>Bacteria</taxon>
        <taxon>Candidatus Komeiliibacteriota</taxon>
    </lineage>
</organism>
<evidence type="ECO:0000313" key="2">
    <source>
        <dbReference type="Proteomes" id="UP000230543"/>
    </source>
</evidence>
<dbReference type="Gene3D" id="2.180.10.10">
    <property type="entry name" value="RHS repeat-associated core"/>
    <property type="match status" value="1"/>
</dbReference>
<protein>
    <recommendedName>
        <fullName evidence="3">RHS repeat-associated core domain-containing protein</fullName>
    </recommendedName>
</protein>